<evidence type="ECO:0000256" key="2">
    <source>
        <dbReference type="ARBA" id="ARBA00022679"/>
    </source>
</evidence>
<dbReference type="PANTHER" id="PTHR43851:SF3">
    <property type="entry name" value="COENZYME Q8"/>
    <property type="match status" value="1"/>
</dbReference>
<dbReference type="Proteomes" id="UP000660668">
    <property type="component" value="Unassembled WGS sequence"/>
</dbReference>
<dbReference type="InterPro" id="IPR051409">
    <property type="entry name" value="Atypical_kinase_ADCK"/>
</dbReference>
<keyword evidence="7" id="KW-1185">Reference proteome</keyword>
<dbReference type="InterPro" id="IPR004147">
    <property type="entry name" value="ABC1_dom"/>
</dbReference>
<protein>
    <submittedName>
        <fullName evidence="6">AarF/ABC1/UbiB kinase family protein</fullName>
    </submittedName>
</protein>
<dbReference type="CDD" id="cd13970">
    <property type="entry name" value="ABC1_ADCK3"/>
    <property type="match status" value="1"/>
</dbReference>
<dbReference type="GO" id="GO:0005524">
    <property type="term" value="F:ATP binding"/>
    <property type="evidence" value="ECO:0007669"/>
    <property type="project" value="UniProtKB-KW"/>
</dbReference>
<evidence type="ECO:0000313" key="7">
    <source>
        <dbReference type="Proteomes" id="UP000660668"/>
    </source>
</evidence>
<dbReference type="GO" id="GO:0004672">
    <property type="term" value="F:protein kinase activity"/>
    <property type="evidence" value="ECO:0007669"/>
    <property type="project" value="InterPro"/>
</dbReference>
<proteinExistence type="inferred from homology"/>
<dbReference type="InterPro" id="IPR000719">
    <property type="entry name" value="Prot_kinase_dom"/>
</dbReference>
<accession>A0A930VIX2</accession>
<dbReference type="Pfam" id="PF03109">
    <property type="entry name" value="ABC1"/>
    <property type="match status" value="1"/>
</dbReference>
<dbReference type="PANTHER" id="PTHR43851">
    <property type="match status" value="1"/>
</dbReference>
<sequence length="446" mass="48551">MTELPRKAAVRTARLAALPLGYAGRQALGLGKRLGGKSAESVLTDVQQRTAEQLFRTLGELKGGAMKFGQALSVLEAALPEELIAPYRAHLTALQDSAPAMPAAMAYEEIEDALGADWRDQLVEMDETAAAAASIGQVHRGRWHDGREVAIKVQYPGAGDALLGDLRQLARVAKGVAPVFPGIDIKPLVAELQARAADELNYLLEAEAQQAFADAFRGDPEIFVPDVVAAGERVLVSEWMESPASLASVVADGTREERDHYGERLVRFLFAGPARTGMLHADPHPGNFRVLPAPDGSPGRLGVLDFGAVARLPERSLPAAMGRLMRLAVDEDPDALLEGLRREGFVKDNIRIEPQAVFDYLNPFVEPTRVERFRFTREWMSEQFMRIKNPRSPSYTIATKINLPPSYLLIHRTWLGGIGLLSQLEAEAPFKAILEESLPGFAPAAG</sequence>
<gene>
    <name evidence="6" type="ORF">ISU10_11355</name>
</gene>
<reference evidence="6" key="1">
    <citation type="submission" date="2020-11" db="EMBL/GenBank/DDBJ databases">
        <title>Nocardioides cynanchi sp. nov., isolated from soil of rhizosphere of Cynanchum wilfordii.</title>
        <authorList>
            <person name="Lee J.-S."/>
            <person name="Suh M.K."/>
            <person name="Kim J.-S."/>
        </authorList>
    </citation>
    <scope>NUCLEOTIDE SEQUENCE</scope>
    <source>
        <strain evidence="6">KCTC 19276</strain>
    </source>
</reference>
<dbReference type="RefSeq" id="WP_194696518.1">
    <property type="nucleotide sequence ID" value="NZ_JADKPO010000013.1"/>
</dbReference>
<keyword evidence="4" id="KW-0067">ATP-binding</keyword>
<keyword evidence="3" id="KW-0547">Nucleotide-binding</keyword>
<evidence type="ECO:0000256" key="3">
    <source>
        <dbReference type="ARBA" id="ARBA00022741"/>
    </source>
</evidence>
<evidence type="ECO:0000256" key="1">
    <source>
        <dbReference type="ARBA" id="ARBA00009670"/>
    </source>
</evidence>
<dbReference type="EMBL" id="JADKPO010000013">
    <property type="protein sequence ID" value="MBF4768364.1"/>
    <property type="molecule type" value="Genomic_DNA"/>
</dbReference>
<dbReference type="InterPro" id="IPR034646">
    <property type="entry name" value="ADCK3_dom"/>
</dbReference>
<comment type="caution">
    <text evidence="6">The sequence shown here is derived from an EMBL/GenBank/DDBJ whole genome shotgun (WGS) entry which is preliminary data.</text>
</comment>
<evidence type="ECO:0000313" key="6">
    <source>
        <dbReference type="EMBL" id="MBF4768364.1"/>
    </source>
</evidence>
<dbReference type="InterPro" id="IPR011009">
    <property type="entry name" value="Kinase-like_dom_sf"/>
</dbReference>
<keyword evidence="2" id="KW-0808">Transferase</keyword>
<feature type="domain" description="Protein kinase" evidence="5">
    <location>
        <begin position="124"/>
        <end position="446"/>
    </location>
</feature>
<evidence type="ECO:0000256" key="4">
    <source>
        <dbReference type="ARBA" id="ARBA00022840"/>
    </source>
</evidence>
<keyword evidence="6" id="KW-0418">Kinase</keyword>
<dbReference type="SUPFAM" id="SSF56112">
    <property type="entry name" value="Protein kinase-like (PK-like)"/>
    <property type="match status" value="1"/>
</dbReference>
<name>A0A930VIX2_9ACTN</name>
<organism evidence="6 7">
    <name type="scientific">Nocardioides agariphilus</name>
    <dbReference type="NCBI Taxonomy" id="433664"/>
    <lineage>
        <taxon>Bacteria</taxon>
        <taxon>Bacillati</taxon>
        <taxon>Actinomycetota</taxon>
        <taxon>Actinomycetes</taxon>
        <taxon>Propionibacteriales</taxon>
        <taxon>Nocardioidaceae</taxon>
        <taxon>Nocardioides</taxon>
    </lineage>
</organism>
<dbReference type="PROSITE" id="PS50011">
    <property type="entry name" value="PROTEIN_KINASE_DOM"/>
    <property type="match status" value="1"/>
</dbReference>
<dbReference type="AlphaFoldDB" id="A0A930VIX2"/>
<evidence type="ECO:0000259" key="5">
    <source>
        <dbReference type="PROSITE" id="PS50011"/>
    </source>
</evidence>
<comment type="similarity">
    <text evidence="1">Belongs to the protein kinase superfamily. ADCK protein kinase family.</text>
</comment>